<proteinExistence type="inferred from homology"/>
<protein>
    <recommendedName>
        <fullName evidence="8">Glycogen synthase</fullName>
        <ecNumber evidence="8">2.4.1.21</ecNumber>
    </recommendedName>
    <alternativeName>
        <fullName evidence="8">Starch [bacterial glycogen] synthase</fullName>
    </alternativeName>
</protein>
<evidence type="ECO:0000259" key="9">
    <source>
        <dbReference type="Pfam" id="PF00534"/>
    </source>
</evidence>
<dbReference type="HAMAP" id="MF_00484">
    <property type="entry name" value="Glycogen_synth"/>
    <property type="match status" value="1"/>
</dbReference>
<evidence type="ECO:0000313" key="12">
    <source>
        <dbReference type="Proteomes" id="UP000218784"/>
    </source>
</evidence>
<comment type="similarity">
    <text evidence="4 8">Belongs to the glycosyltransferase 1 family. Bacterial/plant glycogen synthase subfamily.</text>
</comment>
<keyword evidence="5 8" id="KW-0328">Glycosyltransferase</keyword>
<dbReference type="NCBIfam" id="TIGR02095">
    <property type="entry name" value="glgA"/>
    <property type="match status" value="1"/>
</dbReference>
<dbReference type="PANTHER" id="PTHR45825:SF11">
    <property type="entry name" value="ALPHA AMYLASE DOMAIN-CONTAINING PROTEIN"/>
    <property type="match status" value="1"/>
</dbReference>
<dbReference type="InterPro" id="IPR013534">
    <property type="entry name" value="Starch_synth_cat_dom"/>
</dbReference>
<dbReference type="GO" id="GO:0005978">
    <property type="term" value="P:glycogen biosynthetic process"/>
    <property type="evidence" value="ECO:0007669"/>
    <property type="project" value="UniProtKB-UniRule"/>
</dbReference>
<dbReference type="AlphaFoldDB" id="A0A2A4HWY8"/>
<dbReference type="EC" id="2.4.1.21" evidence="8"/>
<feature type="binding site" evidence="8">
    <location>
        <position position="17"/>
    </location>
    <ligand>
        <name>ADP-alpha-D-glucose</name>
        <dbReference type="ChEBI" id="CHEBI:57498"/>
    </ligand>
</feature>
<dbReference type="SUPFAM" id="SSF53756">
    <property type="entry name" value="UDP-Glycosyltransferase/glycogen phosphorylase"/>
    <property type="match status" value="1"/>
</dbReference>
<feature type="domain" description="Starch synthase catalytic" evidence="10">
    <location>
        <begin position="6"/>
        <end position="239"/>
    </location>
</feature>
<evidence type="ECO:0000256" key="4">
    <source>
        <dbReference type="ARBA" id="ARBA00010281"/>
    </source>
</evidence>
<name>A0A2A4HWY8_9SPHN</name>
<accession>A0A2A4HWY8</accession>
<dbReference type="CDD" id="cd03791">
    <property type="entry name" value="GT5_Glycogen_synthase_DULL1-like"/>
    <property type="match status" value="1"/>
</dbReference>
<comment type="caution">
    <text evidence="11">The sequence shown here is derived from an EMBL/GenBank/DDBJ whole genome shotgun (WGS) entry which is preliminary data.</text>
</comment>
<evidence type="ECO:0000256" key="8">
    <source>
        <dbReference type="HAMAP-Rule" id="MF_00484"/>
    </source>
</evidence>
<dbReference type="PANTHER" id="PTHR45825">
    <property type="entry name" value="GRANULE-BOUND STARCH SYNTHASE 1, CHLOROPLASTIC/AMYLOPLASTIC"/>
    <property type="match status" value="1"/>
</dbReference>
<comment type="function">
    <text evidence="2 8">Synthesizes alpha-1,4-glucan chains using ADP-glucose.</text>
</comment>
<reference evidence="11 12" key="1">
    <citation type="submission" date="2017-09" db="EMBL/GenBank/DDBJ databases">
        <title>Sphingomonas ginsenosidimutans KACC 14949, whole genome shotgun sequence.</title>
        <authorList>
            <person name="Feng G."/>
            <person name="Zhu H."/>
        </authorList>
    </citation>
    <scope>NUCLEOTIDE SEQUENCE [LARGE SCALE GENOMIC DNA]</scope>
    <source>
        <strain evidence="11 12">KACC 14949</strain>
    </source>
</reference>
<evidence type="ECO:0000256" key="1">
    <source>
        <dbReference type="ARBA" id="ARBA00001478"/>
    </source>
</evidence>
<dbReference type="NCBIfam" id="NF001899">
    <property type="entry name" value="PRK00654.1-2"/>
    <property type="match status" value="1"/>
</dbReference>
<dbReference type="RefSeq" id="WP_096613166.1">
    <property type="nucleotide sequence ID" value="NZ_NWVD01000006.1"/>
</dbReference>
<feature type="domain" description="Glycosyl transferase family 1" evidence="9">
    <location>
        <begin position="294"/>
        <end position="452"/>
    </location>
</feature>
<keyword evidence="12" id="KW-1185">Reference proteome</keyword>
<evidence type="ECO:0000256" key="7">
    <source>
        <dbReference type="ARBA" id="ARBA00023056"/>
    </source>
</evidence>
<gene>
    <name evidence="8" type="primary">glgA</name>
    <name evidence="11" type="ORF">COA17_13695</name>
</gene>
<dbReference type="Proteomes" id="UP000218784">
    <property type="component" value="Unassembled WGS sequence"/>
</dbReference>
<sequence>MTIAALSVASEAYPLVKTGGLADVVGALPAALAPHDVAVTTLLPGYPAVLRSLDKPRAIHRWPDLLGTPARLLAGTLDGTHPLLVLEAPVLFARDGGLYTDALGRDWDDNWRRFAALSRAAADLASGAVRGRRFDILHAHDWQAALSAAYLRYAPGPGTPARTVVTVHNIAFQGRYDAAVFADLALPAEAFAIDGVEYYGGVGLLKGGLESADAITTVSPTYAREILDPAFGMGLEGLVAAHAARVTGIVNGIDPAVWNPATDAALAARYTDRTLPRRAANKRAVEAQFALDAGDGPLFTVISRLTWQKGMDVLAECLDALVAAGGRLALLGSGDAALEHAFRLAADRHPGRIGVRIGYDEPVSHLLQGGADAILIPSRFEPCGLTQLYGLAYGCVPVVARTGGLADTVIDANEAALDAGVATGIQFNHVSRDELHTAIARTIALHATPDRWAMIQRRGMRSDFSWAKSGLRYAQLYRGLCTA</sequence>
<dbReference type="Gene3D" id="3.40.50.2000">
    <property type="entry name" value="Glycogen Phosphorylase B"/>
    <property type="match status" value="2"/>
</dbReference>
<dbReference type="InterPro" id="IPR001296">
    <property type="entry name" value="Glyco_trans_1"/>
</dbReference>
<organism evidence="11 12">
    <name type="scientific">Sphingomonas ginsenosidimutans</name>
    <dbReference type="NCBI Taxonomy" id="862134"/>
    <lineage>
        <taxon>Bacteria</taxon>
        <taxon>Pseudomonadati</taxon>
        <taxon>Pseudomonadota</taxon>
        <taxon>Alphaproteobacteria</taxon>
        <taxon>Sphingomonadales</taxon>
        <taxon>Sphingomonadaceae</taxon>
        <taxon>Sphingomonas</taxon>
    </lineage>
</organism>
<evidence type="ECO:0000256" key="2">
    <source>
        <dbReference type="ARBA" id="ARBA00002764"/>
    </source>
</evidence>
<evidence type="ECO:0000256" key="5">
    <source>
        <dbReference type="ARBA" id="ARBA00022676"/>
    </source>
</evidence>
<dbReference type="GO" id="GO:0004373">
    <property type="term" value="F:alpha-1,4-glucan glucosyltransferase (UDP-glucose donor) activity"/>
    <property type="evidence" value="ECO:0007669"/>
    <property type="project" value="InterPro"/>
</dbReference>
<dbReference type="GO" id="GO:0005829">
    <property type="term" value="C:cytosol"/>
    <property type="evidence" value="ECO:0007669"/>
    <property type="project" value="TreeGrafter"/>
</dbReference>
<dbReference type="Pfam" id="PF08323">
    <property type="entry name" value="Glyco_transf_5"/>
    <property type="match status" value="1"/>
</dbReference>
<evidence type="ECO:0000256" key="3">
    <source>
        <dbReference type="ARBA" id="ARBA00004964"/>
    </source>
</evidence>
<keyword evidence="7 8" id="KW-0320">Glycogen biosynthesis</keyword>
<comment type="pathway">
    <text evidence="3 8">Glycan biosynthesis; glycogen biosynthesis.</text>
</comment>
<comment type="catalytic activity">
    <reaction evidence="1 8">
        <text>[(1-&gt;4)-alpha-D-glucosyl](n) + ADP-alpha-D-glucose = [(1-&gt;4)-alpha-D-glucosyl](n+1) + ADP + H(+)</text>
        <dbReference type="Rhea" id="RHEA:18189"/>
        <dbReference type="Rhea" id="RHEA-COMP:9584"/>
        <dbReference type="Rhea" id="RHEA-COMP:9587"/>
        <dbReference type="ChEBI" id="CHEBI:15378"/>
        <dbReference type="ChEBI" id="CHEBI:15444"/>
        <dbReference type="ChEBI" id="CHEBI:57498"/>
        <dbReference type="ChEBI" id="CHEBI:456216"/>
        <dbReference type="EC" id="2.4.1.21"/>
    </reaction>
</comment>
<dbReference type="EMBL" id="NWVD01000006">
    <property type="protein sequence ID" value="PCG08409.1"/>
    <property type="molecule type" value="Genomic_DNA"/>
</dbReference>
<dbReference type="InterPro" id="IPR011835">
    <property type="entry name" value="GS/SS"/>
</dbReference>
<dbReference type="UniPathway" id="UPA00164"/>
<keyword evidence="6 8" id="KW-0808">Transferase</keyword>
<dbReference type="GO" id="GO:0009011">
    <property type="term" value="F:alpha-1,4-glucan glucosyltransferase (ADP-glucose donor) activity"/>
    <property type="evidence" value="ECO:0007669"/>
    <property type="project" value="UniProtKB-UniRule"/>
</dbReference>
<dbReference type="Pfam" id="PF00534">
    <property type="entry name" value="Glycos_transf_1"/>
    <property type="match status" value="1"/>
</dbReference>
<evidence type="ECO:0000256" key="6">
    <source>
        <dbReference type="ARBA" id="ARBA00022679"/>
    </source>
</evidence>
<evidence type="ECO:0000259" key="10">
    <source>
        <dbReference type="Pfam" id="PF08323"/>
    </source>
</evidence>
<evidence type="ECO:0000313" key="11">
    <source>
        <dbReference type="EMBL" id="PCG08409.1"/>
    </source>
</evidence>